<dbReference type="PANTHER" id="PTHR34427:SF5">
    <property type="entry name" value="DUF4283 DOMAIN-CONTAINING PROTEIN"/>
    <property type="match status" value="1"/>
</dbReference>
<protein>
    <recommendedName>
        <fullName evidence="3">DUF4283 domain-containing protein</fullName>
    </recommendedName>
</protein>
<evidence type="ECO:0000313" key="1">
    <source>
        <dbReference type="EMBL" id="KAH1082650.1"/>
    </source>
</evidence>
<evidence type="ECO:0008006" key="3">
    <source>
        <dbReference type="Google" id="ProtNLM"/>
    </source>
</evidence>
<dbReference type="OrthoDB" id="999103at2759"/>
<proteinExistence type="predicted"/>
<dbReference type="EMBL" id="JAIQCV010000007">
    <property type="protein sequence ID" value="KAH1082650.1"/>
    <property type="molecule type" value="Genomic_DNA"/>
</dbReference>
<evidence type="ECO:0000313" key="2">
    <source>
        <dbReference type="Proteomes" id="UP000828251"/>
    </source>
</evidence>
<sequence length="362" mass="40953">MRHFLVEIPDEELIEMLRQTEWSYLKEFFVKVEPWSEKLKIEERVSWIEVSGVPLHCWNYKTFKRVAGIWGKLVSIGENLTKVNNFEKLELLISITQSILVDEVISMEVANIIFSIRVRERGLSELNDDSFNSKASWKKNEEDSISGAGSAVITRPKISSEGRVSVKSGALMVVNLENGNSSNECQKKMEVENDDEETEHVSKEFIMGEVDESNIGMERALKDVRDMGLGVVEVNLGVSKGGGFVNGSSLGVGCMKAGFSNPEEFIGPVEENKKGLKKKIRSMYEIQSSSLTSKEKKKRDRAMLKEEGREFCKEDERIVNLSLSDSDISNRMRVIFKEANNTWAIGKKLRLSVHGDEEEVIE</sequence>
<gene>
    <name evidence="1" type="ORF">J1N35_022411</name>
</gene>
<dbReference type="Proteomes" id="UP000828251">
    <property type="component" value="Unassembled WGS sequence"/>
</dbReference>
<name>A0A9D3VGF6_9ROSI</name>
<organism evidence="1 2">
    <name type="scientific">Gossypium stocksii</name>
    <dbReference type="NCBI Taxonomy" id="47602"/>
    <lineage>
        <taxon>Eukaryota</taxon>
        <taxon>Viridiplantae</taxon>
        <taxon>Streptophyta</taxon>
        <taxon>Embryophyta</taxon>
        <taxon>Tracheophyta</taxon>
        <taxon>Spermatophyta</taxon>
        <taxon>Magnoliopsida</taxon>
        <taxon>eudicotyledons</taxon>
        <taxon>Gunneridae</taxon>
        <taxon>Pentapetalae</taxon>
        <taxon>rosids</taxon>
        <taxon>malvids</taxon>
        <taxon>Malvales</taxon>
        <taxon>Malvaceae</taxon>
        <taxon>Malvoideae</taxon>
        <taxon>Gossypium</taxon>
    </lineage>
</organism>
<comment type="caution">
    <text evidence="1">The sequence shown here is derived from an EMBL/GenBank/DDBJ whole genome shotgun (WGS) entry which is preliminary data.</text>
</comment>
<dbReference type="PANTHER" id="PTHR34427">
    <property type="entry name" value="DUF4283 DOMAIN PROTEIN"/>
    <property type="match status" value="1"/>
</dbReference>
<accession>A0A9D3VGF6</accession>
<keyword evidence="2" id="KW-1185">Reference proteome</keyword>
<dbReference type="AlphaFoldDB" id="A0A9D3VGF6"/>
<reference evidence="1 2" key="1">
    <citation type="journal article" date="2021" name="Plant Biotechnol. J.">
        <title>Multi-omics assisted identification of the key and species-specific regulatory components of drought-tolerant mechanisms in Gossypium stocksii.</title>
        <authorList>
            <person name="Yu D."/>
            <person name="Ke L."/>
            <person name="Zhang D."/>
            <person name="Wu Y."/>
            <person name="Sun Y."/>
            <person name="Mei J."/>
            <person name="Sun J."/>
            <person name="Sun Y."/>
        </authorList>
    </citation>
    <scope>NUCLEOTIDE SEQUENCE [LARGE SCALE GENOMIC DNA]</scope>
    <source>
        <strain evidence="2">cv. E1</strain>
        <tissue evidence="1">Leaf</tissue>
    </source>
</reference>